<name>A0AA38UJJ2_9AGAR</name>
<evidence type="ECO:0000259" key="4">
    <source>
        <dbReference type="Pfam" id="PF01096"/>
    </source>
</evidence>
<evidence type="ECO:0000256" key="3">
    <source>
        <dbReference type="ARBA" id="ARBA00022833"/>
    </source>
</evidence>
<evidence type="ECO:0000313" key="6">
    <source>
        <dbReference type="Proteomes" id="UP001163846"/>
    </source>
</evidence>
<keyword evidence="1" id="KW-0479">Metal-binding</keyword>
<evidence type="ECO:0000256" key="2">
    <source>
        <dbReference type="ARBA" id="ARBA00022771"/>
    </source>
</evidence>
<proteinExistence type="predicted"/>
<comment type="caution">
    <text evidence="5">The sequence shown here is derived from an EMBL/GenBank/DDBJ whole genome shotgun (WGS) entry which is preliminary data.</text>
</comment>
<dbReference type="EMBL" id="MU806064">
    <property type="protein sequence ID" value="KAJ3840782.1"/>
    <property type="molecule type" value="Genomic_DNA"/>
</dbReference>
<sequence>MPSAENKAADEKIKQENASASLDAEGIWAETDLFQCGRCKQKKTRYCQAQTRSPNEPMKTIVNRSTTQLHQLWQRVDVLLADTHCLLNPFGPSSRGSLTAICTNLISRGTWDIIIVRYCRILFWGFFALEVLVSD</sequence>
<keyword evidence="3" id="KW-0862">Zinc</keyword>
<keyword evidence="2" id="KW-0863">Zinc-finger</keyword>
<dbReference type="GO" id="GO:0008270">
    <property type="term" value="F:zinc ion binding"/>
    <property type="evidence" value="ECO:0007669"/>
    <property type="project" value="UniProtKB-KW"/>
</dbReference>
<reference evidence="5" key="1">
    <citation type="submission" date="2022-08" db="EMBL/GenBank/DDBJ databases">
        <authorList>
            <consortium name="DOE Joint Genome Institute"/>
            <person name="Min B."/>
            <person name="Riley R."/>
            <person name="Sierra-Patev S."/>
            <person name="Naranjo-Ortiz M."/>
            <person name="Looney B."/>
            <person name="Konkel Z."/>
            <person name="Slot J.C."/>
            <person name="Sakamoto Y."/>
            <person name="Steenwyk J.L."/>
            <person name="Rokas A."/>
            <person name="Carro J."/>
            <person name="Camarero S."/>
            <person name="Ferreira P."/>
            <person name="Molpeceres G."/>
            <person name="Ruiz-Duenas F.J."/>
            <person name="Serrano A."/>
            <person name="Henrissat B."/>
            <person name="Drula E."/>
            <person name="Hughes K.W."/>
            <person name="Mata J.L."/>
            <person name="Ishikawa N.K."/>
            <person name="Vargas-Isla R."/>
            <person name="Ushijima S."/>
            <person name="Smith C.A."/>
            <person name="Ahrendt S."/>
            <person name="Andreopoulos W."/>
            <person name="He G."/>
            <person name="Labutti K."/>
            <person name="Lipzen A."/>
            <person name="Ng V."/>
            <person name="Sandor L."/>
            <person name="Barry K."/>
            <person name="Martinez A.T."/>
            <person name="Xiao Y."/>
            <person name="Gibbons J.G."/>
            <person name="Terashima K."/>
            <person name="Hibbett D.S."/>
            <person name="Grigoriev I.V."/>
        </authorList>
    </citation>
    <scope>NUCLEOTIDE SEQUENCE</scope>
    <source>
        <strain evidence="5">TFB9207</strain>
    </source>
</reference>
<dbReference type="SUPFAM" id="SSF57783">
    <property type="entry name" value="Zinc beta-ribbon"/>
    <property type="match status" value="1"/>
</dbReference>
<dbReference type="InterPro" id="IPR001222">
    <property type="entry name" value="Znf_TFIIS"/>
</dbReference>
<dbReference type="Proteomes" id="UP001163846">
    <property type="component" value="Unassembled WGS sequence"/>
</dbReference>
<gene>
    <name evidence="5" type="ORF">F5878DRAFT_51437</name>
</gene>
<feature type="domain" description="TFIIS-type" evidence="4">
    <location>
        <begin position="34"/>
        <end position="62"/>
    </location>
</feature>
<dbReference type="GO" id="GO:0003676">
    <property type="term" value="F:nucleic acid binding"/>
    <property type="evidence" value="ECO:0007669"/>
    <property type="project" value="InterPro"/>
</dbReference>
<keyword evidence="6" id="KW-1185">Reference proteome</keyword>
<organism evidence="5 6">
    <name type="scientific">Lentinula raphanica</name>
    <dbReference type="NCBI Taxonomy" id="153919"/>
    <lineage>
        <taxon>Eukaryota</taxon>
        <taxon>Fungi</taxon>
        <taxon>Dikarya</taxon>
        <taxon>Basidiomycota</taxon>
        <taxon>Agaricomycotina</taxon>
        <taxon>Agaricomycetes</taxon>
        <taxon>Agaricomycetidae</taxon>
        <taxon>Agaricales</taxon>
        <taxon>Marasmiineae</taxon>
        <taxon>Omphalotaceae</taxon>
        <taxon>Lentinula</taxon>
    </lineage>
</organism>
<dbReference type="AlphaFoldDB" id="A0AA38UJJ2"/>
<protein>
    <recommendedName>
        <fullName evidence="4">TFIIS-type domain-containing protein</fullName>
    </recommendedName>
</protein>
<evidence type="ECO:0000256" key="1">
    <source>
        <dbReference type="ARBA" id="ARBA00022723"/>
    </source>
</evidence>
<evidence type="ECO:0000313" key="5">
    <source>
        <dbReference type="EMBL" id="KAJ3840782.1"/>
    </source>
</evidence>
<dbReference type="Pfam" id="PF01096">
    <property type="entry name" value="Zn_ribbon_TFIIS"/>
    <property type="match status" value="1"/>
</dbReference>
<dbReference type="Gene3D" id="2.20.25.10">
    <property type="match status" value="1"/>
</dbReference>
<dbReference type="GO" id="GO:0006351">
    <property type="term" value="P:DNA-templated transcription"/>
    <property type="evidence" value="ECO:0007669"/>
    <property type="project" value="InterPro"/>
</dbReference>
<accession>A0AA38UJJ2</accession>